<dbReference type="InterPro" id="IPR050661">
    <property type="entry name" value="BglG_antiterminators"/>
</dbReference>
<dbReference type="InterPro" id="IPR007737">
    <property type="entry name" value="Mga_HTH"/>
</dbReference>
<evidence type="ECO:0000256" key="3">
    <source>
        <dbReference type="ARBA" id="ARBA00023163"/>
    </source>
</evidence>
<dbReference type="SUPFAM" id="SSF55804">
    <property type="entry name" value="Phoshotransferase/anion transport protein"/>
    <property type="match status" value="1"/>
</dbReference>
<dbReference type="PROSITE" id="PS51094">
    <property type="entry name" value="PTS_EIIA_TYPE_2"/>
    <property type="match status" value="1"/>
</dbReference>
<dbReference type="InterPro" id="IPR016152">
    <property type="entry name" value="PTrfase/Anion_transptr"/>
</dbReference>
<name>A0A323TCX2_9BACI</name>
<dbReference type="Pfam" id="PF05043">
    <property type="entry name" value="Mga"/>
    <property type="match status" value="1"/>
</dbReference>
<dbReference type="CDD" id="cd05568">
    <property type="entry name" value="PTS_IIB_bgl_like"/>
    <property type="match status" value="1"/>
</dbReference>
<evidence type="ECO:0000256" key="1">
    <source>
        <dbReference type="ARBA" id="ARBA00022679"/>
    </source>
</evidence>
<dbReference type="Gene3D" id="3.40.50.2300">
    <property type="match status" value="1"/>
</dbReference>
<dbReference type="InterPro" id="IPR036095">
    <property type="entry name" value="PTS_EIIB-like_sf"/>
</dbReference>
<dbReference type="OrthoDB" id="369398at2"/>
<evidence type="ECO:0000259" key="5">
    <source>
        <dbReference type="PROSITE" id="PS51099"/>
    </source>
</evidence>
<evidence type="ECO:0000259" key="4">
    <source>
        <dbReference type="PROSITE" id="PS51094"/>
    </source>
</evidence>
<keyword evidence="7" id="KW-1185">Reference proteome</keyword>
<dbReference type="PANTHER" id="PTHR30185:SF18">
    <property type="entry name" value="TRANSCRIPTIONAL REGULATOR MTLR"/>
    <property type="match status" value="1"/>
</dbReference>
<gene>
    <name evidence="6" type="ORF">CR194_13410</name>
</gene>
<sequence>MNSRRRQLVQIILDGRSQINIKDFEDMFDVGERTIRYDVEKISVWLKEFDVLLEHQSGRGQWHLQEHPDPEKLKQIYDSLNFFGRSISIKDRLLLIVHELIISQSWQPLRQLAEELDVSKGTVLQQMEDVESWLEPFQLTLERGRKGFRVNGEERKKRFALLTLMAKLENSWDTINPIPQLNWSHLSMKDMDQIFKTSSTLMESKESVPAFFRVWALHLERYHSGEFLNTTNHSEVEPDTLFCELWKELTIQFDIPILEEEIAFAYMYLKAIGGISHYENENYNQDLTFKGFIKEVVNRIGLKDLYASQMNEMYREWCQFQWACKHNIVYFHPLKEDMENKYPFIVNHIWETLVDHKMNKTNQRDLLIDDVISMSISMASIYEESSFENQRYQVWVVCPRGLATSRLLTSTLVKHFPEIEVKKTLSISELNQQDDWGKPDFIISSVLLHDSPYPYVTVKPIITKDELKKIKSFITHLEGQQGFEVKSGIEPSIQALIPKNRITNYEEEPFRLAGVIDVGVDMLEKEGFVSSGFNEDMKKTVFSDKYLYEVVPGLLFLHTDSEHVLKPGFSLVQLKKPYVVEGKLHSLAVLFMATPDKEAHLPQLQYLHQVLMNENPLKDILNEIENDYMNEVKTWKK</sequence>
<proteinExistence type="predicted"/>
<feature type="domain" description="PTS EIIA type-2" evidence="4">
    <location>
        <begin position="495"/>
        <end position="636"/>
    </location>
</feature>
<dbReference type="PANTHER" id="PTHR30185">
    <property type="entry name" value="CRYPTIC BETA-GLUCOSIDE BGL OPERON ANTITERMINATOR"/>
    <property type="match status" value="1"/>
</dbReference>
<dbReference type="SUPFAM" id="SSF52794">
    <property type="entry name" value="PTS system IIB component-like"/>
    <property type="match status" value="1"/>
</dbReference>
<dbReference type="GO" id="GO:0009401">
    <property type="term" value="P:phosphoenolpyruvate-dependent sugar phosphotransferase system"/>
    <property type="evidence" value="ECO:0007669"/>
    <property type="project" value="InterPro"/>
</dbReference>
<dbReference type="PROSITE" id="PS51099">
    <property type="entry name" value="PTS_EIIB_TYPE_2"/>
    <property type="match status" value="1"/>
</dbReference>
<evidence type="ECO:0008006" key="8">
    <source>
        <dbReference type="Google" id="ProtNLM"/>
    </source>
</evidence>
<dbReference type="GO" id="GO:0008982">
    <property type="term" value="F:protein-N(PI)-phosphohistidine-sugar phosphotransferase activity"/>
    <property type="evidence" value="ECO:0007669"/>
    <property type="project" value="InterPro"/>
</dbReference>
<evidence type="ECO:0000313" key="7">
    <source>
        <dbReference type="Proteomes" id="UP000248214"/>
    </source>
</evidence>
<feature type="domain" description="PTS EIIB type-2" evidence="5">
    <location>
        <begin position="392"/>
        <end position="482"/>
    </location>
</feature>
<evidence type="ECO:0000256" key="2">
    <source>
        <dbReference type="ARBA" id="ARBA00023015"/>
    </source>
</evidence>
<dbReference type="InterPro" id="IPR002178">
    <property type="entry name" value="PTS_EIIA_type-2_dom"/>
</dbReference>
<accession>A0A323TCX2</accession>
<dbReference type="RefSeq" id="WP_110610209.1">
    <property type="nucleotide sequence ID" value="NZ_PDOD01000003.1"/>
</dbReference>
<evidence type="ECO:0000313" key="6">
    <source>
        <dbReference type="EMBL" id="PYZ92660.1"/>
    </source>
</evidence>
<organism evidence="6 7">
    <name type="scientific">Salipaludibacillus keqinensis</name>
    <dbReference type="NCBI Taxonomy" id="2045207"/>
    <lineage>
        <taxon>Bacteria</taxon>
        <taxon>Bacillati</taxon>
        <taxon>Bacillota</taxon>
        <taxon>Bacilli</taxon>
        <taxon>Bacillales</taxon>
        <taxon>Bacillaceae</taxon>
    </lineage>
</organism>
<comment type="caution">
    <text evidence="6">The sequence shown here is derived from an EMBL/GenBank/DDBJ whole genome shotgun (WGS) entry which is preliminary data.</text>
</comment>
<dbReference type="Proteomes" id="UP000248214">
    <property type="component" value="Unassembled WGS sequence"/>
</dbReference>
<dbReference type="InterPro" id="IPR013011">
    <property type="entry name" value="PTS_EIIB_2"/>
</dbReference>
<keyword evidence="2" id="KW-0805">Transcription regulation</keyword>
<dbReference type="Gene3D" id="3.40.930.10">
    <property type="entry name" value="Mannitol-specific EII, Chain A"/>
    <property type="match status" value="1"/>
</dbReference>
<dbReference type="Pfam" id="PF00359">
    <property type="entry name" value="PTS_EIIA_2"/>
    <property type="match status" value="1"/>
</dbReference>
<keyword evidence="1" id="KW-0808">Transferase</keyword>
<protein>
    <recommendedName>
        <fullName evidence="8">PTS system EIIA component</fullName>
    </recommendedName>
</protein>
<dbReference type="AlphaFoldDB" id="A0A323TCX2"/>
<keyword evidence="3" id="KW-0804">Transcription</keyword>
<dbReference type="EMBL" id="PDOD01000003">
    <property type="protein sequence ID" value="PYZ92660.1"/>
    <property type="molecule type" value="Genomic_DNA"/>
</dbReference>
<reference evidence="6 7" key="1">
    <citation type="submission" date="2017-10" db="EMBL/GenBank/DDBJ databases">
        <title>Bacillus sp. nov., a halophilic bacterium isolated from a Keqin Lake.</title>
        <authorList>
            <person name="Wang H."/>
        </authorList>
    </citation>
    <scope>NUCLEOTIDE SEQUENCE [LARGE SCALE GENOMIC DNA]</scope>
    <source>
        <strain evidence="6 7">KQ-12</strain>
    </source>
</reference>